<proteinExistence type="predicted"/>
<name>A0A816QAK6_9BILA</name>
<evidence type="ECO:0000313" key="1">
    <source>
        <dbReference type="EMBL" id="CAF2058087.1"/>
    </source>
</evidence>
<evidence type="ECO:0000313" key="3">
    <source>
        <dbReference type="Proteomes" id="UP000663824"/>
    </source>
</evidence>
<dbReference type="Proteomes" id="UP000663824">
    <property type="component" value="Unassembled WGS sequence"/>
</dbReference>
<accession>A0A816QAK6</accession>
<sequence>MYCSKNTAQRARECMRENRSKKRTHEISELMQNEDLSVNDSDIMDYDATDSICIYNNSIASATHAIASPLDESLNEIESSFSDVNDEEVEVKNDNDDDDIDEFIFSCDMNNQTKLFSSSSLSIRESSLVIIKLARRLNLNKNDIKNLLDGIRHLFPTDVKLPRTVKGLMKVIGV</sequence>
<dbReference type="Proteomes" id="UP000676336">
    <property type="component" value="Unassembled WGS sequence"/>
</dbReference>
<evidence type="ECO:0000313" key="2">
    <source>
        <dbReference type="EMBL" id="CAF4976782.1"/>
    </source>
</evidence>
<dbReference type="AlphaFoldDB" id="A0A816QAK6"/>
<reference evidence="1" key="1">
    <citation type="submission" date="2021-02" db="EMBL/GenBank/DDBJ databases">
        <authorList>
            <person name="Nowell W R."/>
        </authorList>
    </citation>
    <scope>NUCLEOTIDE SEQUENCE</scope>
</reference>
<dbReference type="EMBL" id="CAJOBI010196098">
    <property type="protein sequence ID" value="CAF4976782.1"/>
    <property type="molecule type" value="Genomic_DNA"/>
</dbReference>
<organism evidence="1 3">
    <name type="scientific">Rotaria magnacalcarata</name>
    <dbReference type="NCBI Taxonomy" id="392030"/>
    <lineage>
        <taxon>Eukaryota</taxon>
        <taxon>Metazoa</taxon>
        <taxon>Spiralia</taxon>
        <taxon>Gnathifera</taxon>
        <taxon>Rotifera</taxon>
        <taxon>Eurotatoria</taxon>
        <taxon>Bdelloidea</taxon>
        <taxon>Philodinida</taxon>
        <taxon>Philodinidae</taxon>
        <taxon>Rotaria</taxon>
    </lineage>
</organism>
<dbReference type="EMBL" id="CAJNRE010006710">
    <property type="protein sequence ID" value="CAF2058087.1"/>
    <property type="molecule type" value="Genomic_DNA"/>
</dbReference>
<protein>
    <submittedName>
        <fullName evidence="1">Uncharacterized protein</fullName>
    </submittedName>
</protein>
<gene>
    <name evidence="1" type="ORF">MBJ925_LOCUS14356</name>
    <name evidence="2" type="ORF">SMN809_LOCUS55486</name>
</gene>
<comment type="caution">
    <text evidence="1">The sequence shown here is derived from an EMBL/GenBank/DDBJ whole genome shotgun (WGS) entry which is preliminary data.</text>
</comment>